<organism evidence="2 3">
    <name type="scientific">Virgibacillus xinjiangensis</name>
    <dbReference type="NCBI Taxonomy" id="393090"/>
    <lineage>
        <taxon>Bacteria</taxon>
        <taxon>Bacillati</taxon>
        <taxon>Bacillota</taxon>
        <taxon>Bacilli</taxon>
        <taxon>Bacillales</taxon>
        <taxon>Bacillaceae</taxon>
        <taxon>Virgibacillus</taxon>
    </lineage>
</organism>
<comment type="caution">
    <text evidence="2">The sequence shown here is derived from an EMBL/GenBank/DDBJ whole genome shotgun (WGS) entry which is preliminary data.</text>
</comment>
<gene>
    <name evidence="2" type="ORF">ACFOGI_13880</name>
</gene>
<evidence type="ECO:0000313" key="2">
    <source>
        <dbReference type="EMBL" id="MFC3041333.1"/>
    </source>
</evidence>
<keyword evidence="1" id="KW-0472">Membrane</keyword>
<dbReference type="PANTHER" id="PTHR38441:SF1">
    <property type="entry name" value="MEMBRANE PROTEIN"/>
    <property type="match status" value="1"/>
</dbReference>
<keyword evidence="1" id="KW-0812">Transmembrane</keyword>
<dbReference type="Pfam" id="PF04341">
    <property type="entry name" value="DUF485"/>
    <property type="match status" value="1"/>
</dbReference>
<dbReference type="InterPro" id="IPR007436">
    <property type="entry name" value="DUF485"/>
</dbReference>
<feature type="transmembrane region" description="Helical" evidence="1">
    <location>
        <begin position="65"/>
        <end position="84"/>
    </location>
</feature>
<accession>A0ABV7CYF7</accession>
<evidence type="ECO:0000313" key="3">
    <source>
        <dbReference type="Proteomes" id="UP001595279"/>
    </source>
</evidence>
<sequence>MKKGQSYGKFVRTAESQKFKELMQSRKKFIAPLSIFFLLFYFSLPILTSYTTLLNRPVVGDITLAWIYAFAQFIVTWVLCTLYVRKSASFDRQAEEIIQEELTEGGSRR</sequence>
<dbReference type="PANTHER" id="PTHR38441">
    <property type="entry name" value="INTEGRAL MEMBRANE PROTEIN-RELATED"/>
    <property type="match status" value="1"/>
</dbReference>
<feature type="transmembrane region" description="Helical" evidence="1">
    <location>
        <begin position="29"/>
        <end position="53"/>
    </location>
</feature>
<name>A0ABV7CYF7_9BACI</name>
<evidence type="ECO:0000256" key="1">
    <source>
        <dbReference type="SAM" id="Phobius"/>
    </source>
</evidence>
<protein>
    <submittedName>
        <fullName evidence="2">DUF485 domain-containing protein</fullName>
    </submittedName>
</protein>
<keyword evidence="3" id="KW-1185">Reference proteome</keyword>
<dbReference type="RefSeq" id="WP_390273996.1">
    <property type="nucleotide sequence ID" value="NZ_JBHRSA010000049.1"/>
</dbReference>
<dbReference type="EMBL" id="JBHRSA010000049">
    <property type="protein sequence ID" value="MFC3041333.1"/>
    <property type="molecule type" value="Genomic_DNA"/>
</dbReference>
<keyword evidence="1" id="KW-1133">Transmembrane helix</keyword>
<reference evidence="3" key="1">
    <citation type="journal article" date="2019" name="Int. J. Syst. Evol. Microbiol.">
        <title>The Global Catalogue of Microorganisms (GCM) 10K type strain sequencing project: providing services to taxonomists for standard genome sequencing and annotation.</title>
        <authorList>
            <consortium name="The Broad Institute Genomics Platform"/>
            <consortium name="The Broad Institute Genome Sequencing Center for Infectious Disease"/>
            <person name="Wu L."/>
            <person name="Ma J."/>
        </authorList>
    </citation>
    <scope>NUCLEOTIDE SEQUENCE [LARGE SCALE GENOMIC DNA]</scope>
    <source>
        <strain evidence="3">KCTC 13128</strain>
    </source>
</reference>
<dbReference type="Proteomes" id="UP001595279">
    <property type="component" value="Unassembled WGS sequence"/>
</dbReference>
<proteinExistence type="predicted"/>